<dbReference type="AlphaFoldDB" id="A0A8C9DYJ7"/>
<organism evidence="1 2">
    <name type="scientific">Phocoena sinus</name>
    <name type="common">Vaquita</name>
    <dbReference type="NCBI Taxonomy" id="42100"/>
    <lineage>
        <taxon>Eukaryota</taxon>
        <taxon>Metazoa</taxon>
        <taxon>Chordata</taxon>
        <taxon>Craniata</taxon>
        <taxon>Vertebrata</taxon>
        <taxon>Euteleostomi</taxon>
        <taxon>Mammalia</taxon>
        <taxon>Eutheria</taxon>
        <taxon>Laurasiatheria</taxon>
        <taxon>Artiodactyla</taxon>
        <taxon>Whippomorpha</taxon>
        <taxon>Cetacea</taxon>
        <taxon>Odontoceti</taxon>
        <taxon>Phocoenidae</taxon>
        <taxon>Phocoena</taxon>
    </lineage>
</organism>
<reference evidence="1" key="2">
    <citation type="submission" date="2025-08" db="UniProtKB">
        <authorList>
            <consortium name="Ensembl"/>
        </authorList>
    </citation>
    <scope>IDENTIFICATION</scope>
</reference>
<reference evidence="1" key="3">
    <citation type="submission" date="2025-09" db="UniProtKB">
        <authorList>
            <consortium name="Ensembl"/>
        </authorList>
    </citation>
    <scope>IDENTIFICATION</scope>
</reference>
<protein>
    <submittedName>
        <fullName evidence="1">Uncharacterized protein</fullName>
    </submittedName>
</protein>
<keyword evidence="2" id="KW-1185">Reference proteome</keyword>
<evidence type="ECO:0000313" key="2">
    <source>
        <dbReference type="Proteomes" id="UP000694554"/>
    </source>
</evidence>
<sequence length="121" mass="13727">MSSKVSHDTLYEAVLEVLYGNQCKRRKVLEPVALQISLKNWTVRLKSTPCPKFSVCVLRDQQYCDEAKAVDMPRMDIEALKKLNKYKKLNMVVKVDEVHDQAPDEGGAVSGSGCWPREDDI</sequence>
<dbReference type="Proteomes" id="UP000694554">
    <property type="component" value="Chromosome 10"/>
</dbReference>
<dbReference type="Ensembl" id="ENSPSNT00000007051.1">
    <property type="protein sequence ID" value="ENSPSNP00000006182.1"/>
    <property type="gene ID" value="ENSPSNG00000004600.1"/>
</dbReference>
<reference evidence="1" key="1">
    <citation type="submission" date="2019-08" db="EMBL/GenBank/DDBJ databases">
        <title>Phocoena sinus (Vaquita) genome, mPhoSin1, primary haplotype.</title>
        <authorList>
            <person name="Morin P."/>
            <person name="Mountcastle J."/>
            <person name="Fungtammasan C."/>
            <person name="Rhie A."/>
            <person name="Rojas-Bracho L."/>
            <person name="Smith C.R."/>
            <person name="Taylor B.L."/>
            <person name="Gulland F.M.D."/>
            <person name="Musser W."/>
            <person name="Houck M."/>
            <person name="Haase B."/>
            <person name="Paez S."/>
            <person name="Howe K."/>
            <person name="Torrance J."/>
            <person name="Formenti G."/>
            <person name="Phillippy A."/>
            <person name="Ryder O."/>
            <person name="Jarvis E.D."/>
            <person name="Fedrigo O."/>
        </authorList>
    </citation>
    <scope>NUCLEOTIDE SEQUENCE [LARGE SCALE GENOMIC DNA]</scope>
</reference>
<dbReference type="Gene3D" id="3.30.190.20">
    <property type="match status" value="1"/>
</dbReference>
<proteinExistence type="predicted"/>
<accession>A0A8C9DYJ7</accession>
<name>A0A8C9DYJ7_PHOSS</name>
<dbReference type="SUPFAM" id="SSF56808">
    <property type="entry name" value="Ribosomal protein L1"/>
    <property type="match status" value="1"/>
</dbReference>
<dbReference type="GeneTree" id="ENSGT00940000164665"/>
<dbReference type="InterPro" id="IPR023674">
    <property type="entry name" value="Ribosomal_uL1-like"/>
</dbReference>
<evidence type="ECO:0000313" key="1">
    <source>
        <dbReference type="Ensembl" id="ENSPSNP00000006182.1"/>
    </source>
</evidence>